<evidence type="ECO:0000313" key="2">
    <source>
        <dbReference type="EMBL" id="EGG15727.1"/>
    </source>
</evidence>
<dbReference type="AlphaFoldDB" id="F4QAK8"/>
<sequence>MYKSLIFICLALIVGIVSSQPQPTPLTLQSFSFDASTYSIFDTYQINFTQPNAQVAHQRFLLSITNTSLGDWVPATYPSIAIDVSTGITHTHFQSSVTEHVVLSYQESTKQSSFYTFVPEQPMGEVIACIAINKQVYLIDNGYSNSKFLLYNMVDGQPQLIWTSPYGSLNTFTFSVVGDYIVFVCQGNGGATNYSYIYTYDTTTQSLVSTYRVNQIDNSYGSFIAY</sequence>
<dbReference type="SUPFAM" id="SSF63829">
    <property type="entry name" value="Calcium-dependent phosphotriesterase"/>
    <property type="match status" value="1"/>
</dbReference>
<dbReference type="GeneID" id="14867137"/>
<organism evidence="2 3">
    <name type="scientific">Cavenderia fasciculata</name>
    <name type="common">Slime mold</name>
    <name type="synonym">Dictyostelium fasciculatum</name>
    <dbReference type="NCBI Taxonomy" id="261658"/>
    <lineage>
        <taxon>Eukaryota</taxon>
        <taxon>Amoebozoa</taxon>
        <taxon>Evosea</taxon>
        <taxon>Eumycetozoa</taxon>
        <taxon>Dictyostelia</taxon>
        <taxon>Acytosteliales</taxon>
        <taxon>Cavenderiaceae</taxon>
        <taxon>Cavenderia</taxon>
    </lineage>
</organism>
<feature type="chain" id="PRO_5003316297" evidence="1">
    <location>
        <begin position="20"/>
        <end position="226"/>
    </location>
</feature>
<evidence type="ECO:0000256" key="1">
    <source>
        <dbReference type="SAM" id="SignalP"/>
    </source>
</evidence>
<keyword evidence="1" id="KW-0732">Signal</keyword>
<dbReference type="Proteomes" id="UP000007797">
    <property type="component" value="Unassembled WGS sequence"/>
</dbReference>
<name>F4QAK8_CACFS</name>
<feature type="signal peptide" evidence="1">
    <location>
        <begin position="1"/>
        <end position="19"/>
    </location>
</feature>
<keyword evidence="3" id="KW-1185">Reference proteome</keyword>
<dbReference type="RefSeq" id="XP_004354469.1">
    <property type="nucleotide sequence ID" value="XM_004354417.1"/>
</dbReference>
<dbReference type="EMBL" id="GL883026">
    <property type="protein sequence ID" value="EGG15727.1"/>
    <property type="molecule type" value="Genomic_DNA"/>
</dbReference>
<protein>
    <submittedName>
        <fullName evidence="2">Uncharacterized protein</fullName>
    </submittedName>
</protein>
<accession>F4QAK8</accession>
<dbReference type="KEGG" id="dfa:DFA_10569"/>
<proteinExistence type="predicted"/>
<evidence type="ECO:0000313" key="3">
    <source>
        <dbReference type="Proteomes" id="UP000007797"/>
    </source>
</evidence>
<reference evidence="3" key="1">
    <citation type="journal article" date="2011" name="Genome Res.">
        <title>Phylogeny-wide analysis of social amoeba genomes highlights ancient origins for complex intercellular communication.</title>
        <authorList>
            <person name="Heidel A.J."/>
            <person name="Lawal H.M."/>
            <person name="Felder M."/>
            <person name="Schilde C."/>
            <person name="Helps N.R."/>
            <person name="Tunggal B."/>
            <person name="Rivero F."/>
            <person name="John U."/>
            <person name="Schleicher M."/>
            <person name="Eichinger L."/>
            <person name="Platzer M."/>
            <person name="Noegel A.A."/>
            <person name="Schaap P."/>
            <person name="Gloeckner G."/>
        </authorList>
    </citation>
    <scope>NUCLEOTIDE SEQUENCE [LARGE SCALE GENOMIC DNA]</scope>
    <source>
        <strain evidence="3">SH3</strain>
    </source>
</reference>
<gene>
    <name evidence="2" type="ORF">DFA_10569</name>
</gene>